<gene>
    <name evidence="1" type="ORF">NQ314_005786</name>
</gene>
<evidence type="ECO:0000313" key="2">
    <source>
        <dbReference type="Proteomes" id="UP001162156"/>
    </source>
</evidence>
<proteinExistence type="predicted"/>
<protein>
    <submittedName>
        <fullName evidence="1">Uncharacterized protein</fullName>
    </submittedName>
</protein>
<organism evidence="1 2">
    <name type="scientific">Rhamnusium bicolor</name>
    <dbReference type="NCBI Taxonomy" id="1586634"/>
    <lineage>
        <taxon>Eukaryota</taxon>
        <taxon>Metazoa</taxon>
        <taxon>Ecdysozoa</taxon>
        <taxon>Arthropoda</taxon>
        <taxon>Hexapoda</taxon>
        <taxon>Insecta</taxon>
        <taxon>Pterygota</taxon>
        <taxon>Neoptera</taxon>
        <taxon>Endopterygota</taxon>
        <taxon>Coleoptera</taxon>
        <taxon>Polyphaga</taxon>
        <taxon>Cucujiformia</taxon>
        <taxon>Chrysomeloidea</taxon>
        <taxon>Cerambycidae</taxon>
        <taxon>Lepturinae</taxon>
        <taxon>Rhagiini</taxon>
        <taxon>Rhamnusium</taxon>
    </lineage>
</organism>
<dbReference type="AlphaFoldDB" id="A0AAV8ZD11"/>
<reference evidence="1" key="1">
    <citation type="journal article" date="2023" name="Insect Mol. Biol.">
        <title>Genome sequencing provides insights into the evolution of gene families encoding plant cell wall-degrading enzymes in longhorned beetles.</title>
        <authorList>
            <person name="Shin N.R."/>
            <person name="Okamura Y."/>
            <person name="Kirsch R."/>
            <person name="Pauchet Y."/>
        </authorList>
    </citation>
    <scope>NUCLEOTIDE SEQUENCE</scope>
    <source>
        <strain evidence="1">RBIC_L_NR</strain>
    </source>
</reference>
<sequence length="67" mass="7980">MPTNVHCGMKDAYCMSSAWTCSYFTATPNKLILGWPNMKHFWLMKTWVTHWIQWKPSLRSMKTLKNL</sequence>
<comment type="caution">
    <text evidence="1">The sequence shown here is derived from an EMBL/GenBank/DDBJ whole genome shotgun (WGS) entry which is preliminary data.</text>
</comment>
<dbReference type="Proteomes" id="UP001162156">
    <property type="component" value="Unassembled WGS sequence"/>
</dbReference>
<evidence type="ECO:0000313" key="1">
    <source>
        <dbReference type="EMBL" id="KAJ8962004.1"/>
    </source>
</evidence>
<name>A0AAV8ZD11_9CUCU</name>
<dbReference type="EMBL" id="JANEYF010001596">
    <property type="protein sequence ID" value="KAJ8962004.1"/>
    <property type="molecule type" value="Genomic_DNA"/>
</dbReference>
<accession>A0AAV8ZD11</accession>
<keyword evidence="2" id="KW-1185">Reference proteome</keyword>